<evidence type="ECO:0000313" key="2">
    <source>
        <dbReference type="Proteomes" id="UP000724874"/>
    </source>
</evidence>
<gene>
    <name evidence="1" type="ORF">CPB84DRAFT_1745711</name>
</gene>
<dbReference type="EMBL" id="JADNYJ010000025">
    <property type="protein sequence ID" value="KAF8904678.1"/>
    <property type="molecule type" value="Genomic_DNA"/>
</dbReference>
<dbReference type="AlphaFoldDB" id="A0A9P5TQD9"/>
<sequence>MNAVLRSWSVVKSHSDSSDVLLSLKLSMHLAKSFNQGIQDGTITASIIEQNTSEIKELKDLSLKERECSENSQAWNIWKTIQSSLQHQDKLSHEAKFSMDPVISLISDWGTDDNADDPINLRSLSKDQISQLSFLVAGVGDGCHGFGTIIGLGKAYNKLSAAQKKDIKVHVTLLNIHSLVIMRNLILFMLIEKLIVAEKVDPQMHLEIQATLINSIKPIIPIIDFGLTNTMTSSTLLQNMKHKSSAENIKLLIQSDYPGIRKSLAGQCWEAEQSLKSLSNETLVYLRRVMHWPELAISSPRTLRQMLNMEKHWEQVVNFMMMAQFDQNIELRLTLEEEWYGEVDVFIPPTFLLSKHPGFEAFSNIIHCIAENVDGAKLKKMVLKDWKTNMTILDAMGGDSINILIDTFGIIQQTGLFNKKHSLKNNDPQGESKWPAYSYVTTFFDGIIDAIKSMHQEKGLKVKLICREVNQELLKVWLGTDSKPTEFPKKFTRIWLSNILDYTHGTLSTAMCMLLALQDDMDFSVTSNFIHSFFPKTSSAT</sequence>
<proteinExistence type="predicted"/>
<organism evidence="1 2">
    <name type="scientific">Gymnopilus junonius</name>
    <name type="common">Spectacular rustgill mushroom</name>
    <name type="synonym">Gymnopilus spectabilis subsp. junonius</name>
    <dbReference type="NCBI Taxonomy" id="109634"/>
    <lineage>
        <taxon>Eukaryota</taxon>
        <taxon>Fungi</taxon>
        <taxon>Dikarya</taxon>
        <taxon>Basidiomycota</taxon>
        <taxon>Agaricomycotina</taxon>
        <taxon>Agaricomycetes</taxon>
        <taxon>Agaricomycetidae</taxon>
        <taxon>Agaricales</taxon>
        <taxon>Agaricineae</taxon>
        <taxon>Hymenogastraceae</taxon>
        <taxon>Gymnopilus</taxon>
    </lineage>
</organism>
<comment type="caution">
    <text evidence="1">The sequence shown here is derived from an EMBL/GenBank/DDBJ whole genome shotgun (WGS) entry which is preliminary data.</text>
</comment>
<dbReference type="Proteomes" id="UP000724874">
    <property type="component" value="Unassembled WGS sequence"/>
</dbReference>
<name>A0A9P5TQD9_GYMJU</name>
<evidence type="ECO:0000313" key="1">
    <source>
        <dbReference type="EMBL" id="KAF8904678.1"/>
    </source>
</evidence>
<reference evidence="1" key="1">
    <citation type="submission" date="2020-11" db="EMBL/GenBank/DDBJ databases">
        <authorList>
            <consortium name="DOE Joint Genome Institute"/>
            <person name="Ahrendt S."/>
            <person name="Riley R."/>
            <person name="Andreopoulos W."/>
            <person name="LaButti K."/>
            <person name="Pangilinan J."/>
            <person name="Ruiz-duenas F.J."/>
            <person name="Barrasa J.M."/>
            <person name="Sanchez-Garcia M."/>
            <person name="Camarero S."/>
            <person name="Miyauchi S."/>
            <person name="Serrano A."/>
            <person name="Linde D."/>
            <person name="Babiker R."/>
            <person name="Drula E."/>
            <person name="Ayuso-Fernandez I."/>
            <person name="Pacheco R."/>
            <person name="Padilla G."/>
            <person name="Ferreira P."/>
            <person name="Barriuso J."/>
            <person name="Kellner H."/>
            <person name="Castanera R."/>
            <person name="Alfaro M."/>
            <person name="Ramirez L."/>
            <person name="Pisabarro A.G."/>
            <person name="Kuo A."/>
            <person name="Tritt A."/>
            <person name="Lipzen A."/>
            <person name="He G."/>
            <person name="Yan M."/>
            <person name="Ng V."/>
            <person name="Cullen D."/>
            <person name="Martin F."/>
            <person name="Rosso M.-N."/>
            <person name="Henrissat B."/>
            <person name="Hibbett D."/>
            <person name="Martinez A.T."/>
            <person name="Grigoriev I.V."/>
        </authorList>
    </citation>
    <scope>NUCLEOTIDE SEQUENCE</scope>
    <source>
        <strain evidence="1">AH 44721</strain>
    </source>
</reference>
<dbReference type="OrthoDB" id="2423701at2759"/>
<protein>
    <submittedName>
        <fullName evidence="1">Uncharacterized protein</fullName>
    </submittedName>
</protein>
<accession>A0A9P5TQD9</accession>
<keyword evidence="2" id="KW-1185">Reference proteome</keyword>